<dbReference type="InterPro" id="IPR002048">
    <property type="entry name" value="EF_hand_dom"/>
</dbReference>
<dbReference type="PROSITE" id="PS50222">
    <property type="entry name" value="EF_HAND_2"/>
    <property type="match status" value="1"/>
</dbReference>
<feature type="region of interest" description="Disordered" evidence="1">
    <location>
        <begin position="1"/>
        <end position="22"/>
    </location>
</feature>
<feature type="compositionally biased region" description="Low complexity" evidence="1">
    <location>
        <begin position="266"/>
        <end position="280"/>
    </location>
</feature>
<evidence type="ECO:0000256" key="1">
    <source>
        <dbReference type="SAM" id="MobiDB-lite"/>
    </source>
</evidence>
<dbReference type="GO" id="GO:0005509">
    <property type="term" value="F:calcium ion binding"/>
    <property type="evidence" value="ECO:0007669"/>
    <property type="project" value="InterPro"/>
</dbReference>
<feature type="domain" description="EF-hand" evidence="2">
    <location>
        <begin position="104"/>
        <end position="139"/>
    </location>
</feature>
<protein>
    <recommendedName>
        <fullName evidence="2">EF-hand domain-containing protein</fullName>
    </recommendedName>
</protein>
<name>A0A1D2A906_AUXPR</name>
<dbReference type="EMBL" id="GDKF01002923">
    <property type="protein sequence ID" value="JAT75699.1"/>
    <property type="molecule type" value="Transcribed_RNA"/>
</dbReference>
<dbReference type="Gene3D" id="1.10.238.10">
    <property type="entry name" value="EF-hand"/>
    <property type="match status" value="1"/>
</dbReference>
<dbReference type="InterPro" id="IPR018247">
    <property type="entry name" value="EF_Hand_1_Ca_BS"/>
</dbReference>
<dbReference type="PROSITE" id="PS00018">
    <property type="entry name" value="EF_HAND_1"/>
    <property type="match status" value="1"/>
</dbReference>
<evidence type="ECO:0000313" key="3">
    <source>
        <dbReference type="EMBL" id="JAT75699.1"/>
    </source>
</evidence>
<dbReference type="AlphaFoldDB" id="A0A1D2A906"/>
<evidence type="ECO:0000259" key="2">
    <source>
        <dbReference type="PROSITE" id="PS50222"/>
    </source>
</evidence>
<feature type="compositionally biased region" description="Basic residues" evidence="1">
    <location>
        <begin position="208"/>
        <end position="223"/>
    </location>
</feature>
<gene>
    <name evidence="3" type="ORF">g.22992</name>
</gene>
<proteinExistence type="predicted"/>
<organism evidence="3">
    <name type="scientific">Auxenochlorella protothecoides</name>
    <name type="common">Green microalga</name>
    <name type="synonym">Chlorella protothecoides</name>
    <dbReference type="NCBI Taxonomy" id="3075"/>
    <lineage>
        <taxon>Eukaryota</taxon>
        <taxon>Viridiplantae</taxon>
        <taxon>Chlorophyta</taxon>
        <taxon>core chlorophytes</taxon>
        <taxon>Trebouxiophyceae</taxon>
        <taxon>Chlorellales</taxon>
        <taxon>Chlorellaceae</taxon>
        <taxon>Auxenochlorella</taxon>
    </lineage>
</organism>
<reference evidence="3" key="1">
    <citation type="submission" date="2015-08" db="EMBL/GenBank/DDBJ databases">
        <authorList>
            <person name="Babu N.S."/>
            <person name="Beckwith C.J."/>
            <person name="Beseler K.G."/>
            <person name="Brison A."/>
            <person name="Carone J.V."/>
            <person name="Caskin T.P."/>
            <person name="Diamond M."/>
            <person name="Durham M.E."/>
            <person name="Foxe J.M."/>
            <person name="Go M."/>
            <person name="Henderson B.A."/>
            <person name="Jones I.B."/>
            <person name="McGettigan J.A."/>
            <person name="Micheletti S.J."/>
            <person name="Nasrallah M.E."/>
            <person name="Ortiz D."/>
            <person name="Piller C.R."/>
            <person name="Privatt S.R."/>
            <person name="Schneider S.L."/>
            <person name="Sharp S."/>
            <person name="Smith T.C."/>
            <person name="Stanton J.D."/>
            <person name="Ullery H.E."/>
            <person name="Wilson R.J."/>
            <person name="Serrano M.G."/>
            <person name="Buck G."/>
            <person name="Lee V."/>
            <person name="Wang Y."/>
            <person name="Carvalho R."/>
            <person name="Voegtly L."/>
            <person name="Shi R."/>
            <person name="Duckworth R."/>
            <person name="Johnson A."/>
            <person name="Loviza R."/>
            <person name="Walstead R."/>
            <person name="Shah Z."/>
            <person name="Kiflezghi M."/>
            <person name="Wade K."/>
            <person name="Ball S.L."/>
            <person name="Bradley K.W."/>
            <person name="Asai D.J."/>
            <person name="Bowman C.A."/>
            <person name="Russell D.A."/>
            <person name="Pope W.H."/>
            <person name="Jacobs-Sera D."/>
            <person name="Hendrix R.W."/>
            <person name="Hatfull G.F."/>
        </authorList>
    </citation>
    <scope>NUCLEOTIDE SEQUENCE</scope>
</reference>
<feature type="non-terminal residue" evidence="3">
    <location>
        <position position="356"/>
    </location>
</feature>
<sequence length="356" mass="37182">MAAGAWAHRASPHDSTAARRHGDVFQHDGQRCLGRHRCKRALRRLWSKPQGQLVVLKAGGHTLAALMWTLVCNTSIHTAPLPPFLTPPAAPPAQHARQLLGIRIGPTGIAALLDKVDKDGTGEIELGEFSEMMTEQLAQLAQGAESASAAGLLSLDVVVVGYRRAKLLQALQGAGGLAERPVGGAHTSWDSGVELYTSPGPGWPHHPPASHHRQRVLAGHGRRGGGGPGRREGQGGFAAARGTGPWGGGAHPTPGSPANFPASEAGSCCVGEGSGPEEPGAGAGDVRPGPLPAVVSWAGHAMDYVLLQHRCARMGRRRAALRRGLRDSEHGGTRRRGRAARWPGQWALAGYGPGCQ</sequence>
<accession>A0A1D2A906</accession>
<feature type="region of interest" description="Disordered" evidence="1">
    <location>
        <begin position="198"/>
        <end position="287"/>
    </location>
</feature>